<dbReference type="AlphaFoldDB" id="A0A2G2WLK4"/>
<name>A0A2G2WLK4_CAPBA</name>
<protein>
    <submittedName>
        <fullName evidence="2">Golgin candidate 5</fullName>
    </submittedName>
</protein>
<reference evidence="2 3" key="1">
    <citation type="journal article" date="2017" name="Genome Biol.">
        <title>New reference genome sequences of hot pepper reveal the massive evolution of plant disease-resistance genes by retroduplication.</title>
        <authorList>
            <person name="Kim S."/>
            <person name="Park J."/>
            <person name="Yeom S.I."/>
            <person name="Kim Y.M."/>
            <person name="Seo E."/>
            <person name="Kim K.T."/>
            <person name="Kim M.S."/>
            <person name="Lee J.M."/>
            <person name="Cheong K."/>
            <person name="Shin H.S."/>
            <person name="Kim S.B."/>
            <person name="Han K."/>
            <person name="Lee J."/>
            <person name="Park M."/>
            <person name="Lee H.A."/>
            <person name="Lee H.Y."/>
            <person name="Lee Y."/>
            <person name="Oh S."/>
            <person name="Lee J.H."/>
            <person name="Choi E."/>
            <person name="Choi E."/>
            <person name="Lee S.E."/>
            <person name="Jeon J."/>
            <person name="Kim H."/>
            <person name="Choi G."/>
            <person name="Song H."/>
            <person name="Lee J."/>
            <person name="Lee S.C."/>
            <person name="Kwon J.K."/>
            <person name="Lee H.Y."/>
            <person name="Koo N."/>
            <person name="Hong Y."/>
            <person name="Kim R.W."/>
            <person name="Kang W.H."/>
            <person name="Huh J.H."/>
            <person name="Kang B.C."/>
            <person name="Yang T.J."/>
            <person name="Lee Y.H."/>
            <person name="Bennetzen J.L."/>
            <person name="Choi D."/>
        </authorList>
    </citation>
    <scope>NUCLEOTIDE SEQUENCE [LARGE SCALE GENOMIC DNA]</scope>
    <source>
        <strain evidence="3">cv. PBC81</strain>
    </source>
</reference>
<accession>A0A2G2WLK4</accession>
<keyword evidence="3" id="KW-1185">Reference proteome</keyword>
<dbReference type="PANTHER" id="PTHR47347">
    <property type="entry name" value="GOLGIN CANDIDATE 5"/>
    <property type="match status" value="1"/>
</dbReference>
<evidence type="ECO:0000256" key="1">
    <source>
        <dbReference type="SAM" id="Coils"/>
    </source>
</evidence>
<dbReference type="OrthoDB" id="1715601at2759"/>
<proteinExistence type="predicted"/>
<evidence type="ECO:0000313" key="3">
    <source>
        <dbReference type="Proteomes" id="UP000224567"/>
    </source>
</evidence>
<keyword evidence="1" id="KW-0175">Coiled coil</keyword>
<organism evidence="2 3">
    <name type="scientific">Capsicum baccatum</name>
    <name type="common">Peruvian pepper</name>
    <dbReference type="NCBI Taxonomy" id="33114"/>
    <lineage>
        <taxon>Eukaryota</taxon>
        <taxon>Viridiplantae</taxon>
        <taxon>Streptophyta</taxon>
        <taxon>Embryophyta</taxon>
        <taxon>Tracheophyta</taxon>
        <taxon>Spermatophyta</taxon>
        <taxon>Magnoliopsida</taxon>
        <taxon>eudicotyledons</taxon>
        <taxon>Gunneridae</taxon>
        <taxon>Pentapetalae</taxon>
        <taxon>asterids</taxon>
        <taxon>lamiids</taxon>
        <taxon>Solanales</taxon>
        <taxon>Solanaceae</taxon>
        <taxon>Solanoideae</taxon>
        <taxon>Capsiceae</taxon>
        <taxon>Capsicum</taxon>
    </lineage>
</organism>
<sequence>MEWRLAFLKPFLVQPSSHHWISENILTQLFIRAKADEIMKLMNENEQLKVVIEDLRVYAFTNERDTLRREQNKKSYAATLVKKKDEIITQVMAEGEQLSKKQAFQEAQMRKLRSQIRELEEEKKGLLTKLEVSHF</sequence>
<reference evidence="3" key="2">
    <citation type="journal article" date="2017" name="J. Anim. Genet.">
        <title>Multiple reference genome sequences of hot pepper reveal the massive evolution of plant disease resistance genes by retroduplication.</title>
        <authorList>
            <person name="Kim S."/>
            <person name="Park J."/>
            <person name="Yeom S.-I."/>
            <person name="Kim Y.-M."/>
            <person name="Seo E."/>
            <person name="Kim K.-T."/>
            <person name="Kim M.-S."/>
            <person name="Lee J.M."/>
            <person name="Cheong K."/>
            <person name="Shin H.-S."/>
            <person name="Kim S.-B."/>
            <person name="Han K."/>
            <person name="Lee J."/>
            <person name="Park M."/>
            <person name="Lee H.-A."/>
            <person name="Lee H.-Y."/>
            <person name="Lee Y."/>
            <person name="Oh S."/>
            <person name="Lee J.H."/>
            <person name="Choi E."/>
            <person name="Choi E."/>
            <person name="Lee S.E."/>
            <person name="Jeon J."/>
            <person name="Kim H."/>
            <person name="Choi G."/>
            <person name="Song H."/>
            <person name="Lee J."/>
            <person name="Lee S.-C."/>
            <person name="Kwon J.-K."/>
            <person name="Lee H.-Y."/>
            <person name="Koo N."/>
            <person name="Hong Y."/>
            <person name="Kim R.W."/>
            <person name="Kang W.-H."/>
            <person name="Huh J.H."/>
            <person name="Kang B.-C."/>
            <person name="Yang T.-J."/>
            <person name="Lee Y.-H."/>
            <person name="Bennetzen J.L."/>
            <person name="Choi D."/>
        </authorList>
    </citation>
    <scope>NUCLEOTIDE SEQUENCE [LARGE SCALE GENOMIC DNA]</scope>
    <source>
        <strain evidence="3">cv. PBC81</strain>
    </source>
</reference>
<feature type="coiled-coil region" evidence="1">
    <location>
        <begin position="102"/>
        <end position="129"/>
    </location>
</feature>
<dbReference type="Proteomes" id="UP000224567">
    <property type="component" value="Unassembled WGS sequence"/>
</dbReference>
<gene>
    <name evidence="2" type="ORF">CQW23_15269</name>
</gene>
<comment type="caution">
    <text evidence="2">The sequence shown here is derived from an EMBL/GenBank/DDBJ whole genome shotgun (WGS) entry which is preliminary data.</text>
</comment>
<evidence type="ECO:0000313" key="2">
    <source>
        <dbReference type="EMBL" id="PHT46111.1"/>
    </source>
</evidence>
<dbReference type="InterPro" id="IPR022092">
    <property type="entry name" value="TMF_DNA-bd"/>
</dbReference>
<dbReference type="PANTHER" id="PTHR47347:SF2">
    <property type="entry name" value="GOLGIN CANDIDATE 5"/>
    <property type="match status" value="1"/>
</dbReference>
<dbReference type="STRING" id="33114.A0A2G2WLK4"/>
<dbReference type="Pfam" id="PF12329">
    <property type="entry name" value="TMF_DNA_bd"/>
    <property type="match status" value="1"/>
</dbReference>
<dbReference type="EMBL" id="MLFT02000006">
    <property type="protein sequence ID" value="PHT46111.1"/>
    <property type="molecule type" value="Genomic_DNA"/>
</dbReference>